<evidence type="ECO:0000256" key="1">
    <source>
        <dbReference type="SAM" id="Phobius"/>
    </source>
</evidence>
<dbReference type="SUPFAM" id="SSF53474">
    <property type="entry name" value="alpha/beta-Hydrolases"/>
    <property type="match status" value="1"/>
</dbReference>
<comment type="caution">
    <text evidence="2">The sequence shown here is derived from an EMBL/GenBank/DDBJ whole genome shotgun (WGS) entry which is preliminary data.</text>
</comment>
<feature type="transmembrane region" description="Helical" evidence="1">
    <location>
        <begin position="162"/>
        <end position="184"/>
    </location>
</feature>
<organism evidence="2 3">
    <name type="scientific">Peptoniphilus stercorisuis</name>
    <dbReference type="NCBI Taxonomy" id="1436965"/>
    <lineage>
        <taxon>Bacteria</taxon>
        <taxon>Bacillati</taxon>
        <taxon>Bacillota</taxon>
        <taxon>Tissierellia</taxon>
        <taxon>Tissierellales</taxon>
        <taxon>Peptoniphilaceae</taxon>
        <taxon>Peptoniphilus</taxon>
    </lineage>
</organism>
<gene>
    <name evidence="2" type="ORF">J2Z71_000417</name>
</gene>
<feature type="transmembrane region" description="Helical" evidence="1">
    <location>
        <begin position="65"/>
        <end position="89"/>
    </location>
</feature>
<evidence type="ECO:0000313" key="2">
    <source>
        <dbReference type="EMBL" id="MBP2024894.1"/>
    </source>
</evidence>
<feature type="transmembrane region" description="Helical" evidence="1">
    <location>
        <begin position="101"/>
        <end position="120"/>
    </location>
</feature>
<dbReference type="RefSeq" id="WP_210060200.1">
    <property type="nucleotide sequence ID" value="NZ_JAGGLJ010000003.1"/>
</dbReference>
<proteinExistence type="predicted"/>
<keyword evidence="3" id="KW-1185">Reference proteome</keyword>
<evidence type="ECO:0000313" key="3">
    <source>
        <dbReference type="Proteomes" id="UP001519306"/>
    </source>
</evidence>
<accession>A0ABS4KAT4</accession>
<feature type="transmembrane region" description="Helical" evidence="1">
    <location>
        <begin position="42"/>
        <end position="59"/>
    </location>
</feature>
<protein>
    <submittedName>
        <fullName evidence="2">Dienelactone hydrolase</fullName>
    </submittedName>
</protein>
<dbReference type="Proteomes" id="UP001519306">
    <property type="component" value="Unassembled WGS sequence"/>
</dbReference>
<dbReference type="GO" id="GO:0016787">
    <property type="term" value="F:hydrolase activity"/>
    <property type="evidence" value="ECO:0007669"/>
    <property type="project" value="UniProtKB-KW"/>
</dbReference>
<sequence>MKGEYSHFSSFFMRINNLIAKIHSKFKFFILKHFGNNKKANIIIKIFISMIIASDYYYYIADRGYPALAVFLVCSLILYILVSLFTYLCKNIYLLLKRFRANNVVLFILLVYVINSALIKCKNDSKLLKSDILIMSLIVGIIIFLFSKSLVSFVVNKKKISFPIFIITAISVIFILAFLVFPGYSEKSAIEYAEIGTEEIEDPAQFSSKLIEYGNKNPKEISLLNYVSYSGKKKKIRDTYFDKSLLEVPIKGRIWYPQNKEKSPVLFIAHGNHRFTEENYKGYDYLGRYLARRGYVTVSVDMNMLNGFMKYGLSGENDARAILLLENIKEVLALNNNKNSKLYNLIDEENIVIAGHSRGGEAVAIAENYNKIRYNPDNGKEYNYNFNIKGVISISPTVDQYNPSGKDIKLKDVNFLTIHGTHDKDVTGFQGMKLYNNTYFTEESNNFKSAVYVAYANHGQFNSRWGSADTDPPQSLIVNKKSLLEVEEQEEILCKYVYEFLQNTFGFTNDKTLFKNPQRVNMPKTLYYARYSDSSFKNLVDFEEDYDLTTSKSGKIRFDNMSKVSEQEISIGGYNTNNTAVYLSNNKNGIYQISLDELEDAREYLQFDVKTKRQEKFEDIDLSVELVDDYGNSSKLDISDYLNIYPDIKVELSKLQLLSNSYNYKGSFQTVRIPIDDFILRDKLVRTNIKYINFVFGDDYSSSILLDDIGFSN</sequence>
<name>A0ABS4KAT4_9FIRM</name>
<dbReference type="EMBL" id="JAGGLJ010000003">
    <property type="protein sequence ID" value="MBP2024894.1"/>
    <property type="molecule type" value="Genomic_DNA"/>
</dbReference>
<keyword evidence="1" id="KW-0472">Membrane</keyword>
<dbReference type="Gene3D" id="2.60.120.430">
    <property type="entry name" value="Galactose-binding lectin"/>
    <property type="match status" value="1"/>
</dbReference>
<keyword evidence="2" id="KW-0378">Hydrolase</keyword>
<reference evidence="2 3" key="1">
    <citation type="submission" date="2021-03" db="EMBL/GenBank/DDBJ databases">
        <title>Genomic Encyclopedia of Type Strains, Phase IV (KMG-IV): sequencing the most valuable type-strain genomes for metagenomic binning, comparative biology and taxonomic classification.</title>
        <authorList>
            <person name="Goeker M."/>
        </authorList>
    </citation>
    <scope>NUCLEOTIDE SEQUENCE [LARGE SCALE GENOMIC DNA]</scope>
    <source>
        <strain evidence="2 3">DSM 27563</strain>
    </source>
</reference>
<dbReference type="Gene3D" id="3.40.50.1820">
    <property type="entry name" value="alpha/beta hydrolase"/>
    <property type="match status" value="1"/>
</dbReference>
<keyword evidence="1" id="KW-0812">Transmembrane</keyword>
<feature type="transmembrane region" description="Helical" evidence="1">
    <location>
        <begin position="132"/>
        <end position="155"/>
    </location>
</feature>
<dbReference type="InterPro" id="IPR029058">
    <property type="entry name" value="AB_hydrolase_fold"/>
</dbReference>
<keyword evidence="1" id="KW-1133">Transmembrane helix</keyword>